<keyword evidence="6" id="KW-0472">Membrane</keyword>
<dbReference type="InterPro" id="IPR043128">
    <property type="entry name" value="Rev_trsase/Diguanyl_cyclase"/>
</dbReference>
<keyword evidence="6" id="KW-1133">Transmembrane helix</keyword>
<dbReference type="CDD" id="cd01949">
    <property type="entry name" value="GGDEF"/>
    <property type="match status" value="1"/>
</dbReference>
<keyword evidence="6" id="KW-0812">Transmembrane</keyword>
<keyword evidence="9" id="KW-1185">Reference proteome</keyword>
<dbReference type="SMART" id="SM00267">
    <property type="entry name" value="GGDEF"/>
    <property type="match status" value="1"/>
</dbReference>
<evidence type="ECO:0000259" key="7">
    <source>
        <dbReference type="PROSITE" id="PS50887"/>
    </source>
</evidence>
<feature type="transmembrane region" description="Helical" evidence="6">
    <location>
        <begin position="15"/>
        <end position="34"/>
    </location>
</feature>
<dbReference type="PANTHER" id="PTHR45138">
    <property type="entry name" value="REGULATORY COMPONENTS OF SENSORY TRANSDUCTION SYSTEM"/>
    <property type="match status" value="1"/>
</dbReference>
<dbReference type="PROSITE" id="PS50887">
    <property type="entry name" value="GGDEF"/>
    <property type="match status" value="1"/>
</dbReference>
<dbReference type="InterPro" id="IPR050469">
    <property type="entry name" value="Diguanylate_Cyclase"/>
</dbReference>
<comment type="caution">
    <text evidence="8">The sequence shown here is derived from an EMBL/GenBank/DDBJ whole genome shotgun (WGS) entry which is preliminary data.</text>
</comment>
<comment type="catalytic activity">
    <reaction evidence="5">
        <text>2 GTP = 3',3'-c-di-GMP + 2 diphosphate</text>
        <dbReference type="Rhea" id="RHEA:24898"/>
        <dbReference type="ChEBI" id="CHEBI:33019"/>
        <dbReference type="ChEBI" id="CHEBI:37565"/>
        <dbReference type="ChEBI" id="CHEBI:58805"/>
        <dbReference type="EC" id="2.7.7.65"/>
    </reaction>
</comment>
<evidence type="ECO:0000313" key="9">
    <source>
        <dbReference type="Proteomes" id="UP000697927"/>
    </source>
</evidence>
<dbReference type="InterPro" id="IPR029787">
    <property type="entry name" value="Nucleotide_cyclase"/>
</dbReference>
<evidence type="ECO:0000256" key="1">
    <source>
        <dbReference type="ARBA" id="ARBA00001946"/>
    </source>
</evidence>
<keyword evidence="4" id="KW-0547">Nucleotide-binding</keyword>
<dbReference type="EC" id="2.7.7.65" evidence="3"/>
<dbReference type="SUPFAM" id="SSF55073">
    <property type="entry name" value="Nucleotide cyclase"/>
    <property type="match status" value="1"/>
</dbReference>
<organism evidence="8 9">
    <name type="scientific">Cedecea colo</name>
    <dbReference type="NCBI Taxonomy" id="2552946"/>
    <lineage>
        <taxon>Bacteria</taxon>
        <taxon>Pseudomonadati</taxon>
        <taxon>Pseudomonadota</taxon>
        <taxon>Gammaproteobacteria</taxon>
        <taxon>Enterobacterales</taxon>
        <taxon>Enterobacteriaceae</taxon>
        <taxon>Cedecea</taxon>
    </lineage>
</organism>
<evidence type="ECO:0000256" key="3">
    <source>
        <dbReference type="ARBA" id="ARBA00012528"/>
    </source>
</evidence>
<name>A0ABX0VPV0_9ENTR</name>
<evidence type="ECO:0000313" key="8">
    <source>
        <dbReference type="EMBL" id="NIY49100.1"/>
    </source>
</evidence>
<dbReference type="RefSeq" id="WP_167613570.1">
    <property type="nucleotide sequence ID" value="NZ_SOYS01000008.1"/>
</dbReference>
<protein>
    <recommendedName>
        <fullName evidence="3">diguanylate cyclase</fullName>
        <ecNumber evidence="3">2.7.7.65</ecNumber>
    </recommendedName>
</protein>
<dbReference type="Pfam" id="PF00990">
    <property type="entry name" value="GGDEF"/>
    <property type="match status" value="1"/>
</dbReference>
<accession>A0ABX0VPV0</accession>
<evidence type="ECO:0000256" key="6">
    <source>
        <dbReference type="SAM" id="Phobius"/>
    </source>
</evidence>
<dbReference type="EMBL" id="SOYS01000008">
    <property type="protein sequence ID" value="NIY49100.1"/>
    <property type="molecule type" value="Genomic_DNA"/>
</dbReference>
<dbReference type="NCBIfam" id="TIGR00254">
    <property type="entry name" value="GGDEF"/>
    <property type="match status" value="1"/>
</dbReference>
<gene>
    <name evidence="8" type="ORF">E2L00_16715</name>
</gene>
<dbReference type="Proteomes" id="UP000697927">
    <property type="component" value="Unassembled WGS sequence"/>
</dbReference>
<feature type="domain" description="GGDEF" evidence="7">
    <location>
        <begin position="400"/>
        <end position="535"/>
    </location>
</feature>
<evidence type="ECO:0000256" key="2">
    <source>
        <dbReference type="ARBA" id="ARBA00004665"/>
    </source>
</evidence>
<dbReference type="Gene3D" id="3.30.70.270">
    <property type="match status" value="1"/>
</dbReference>
<reference evidence="8 9" key="1">
    <citation type="journal article" date="2020" name="Microorganisms">
        <title>Polyphasic Characterisation of Cedecea colo sp. nov., a New Enteric Bacterium Isolated from the Koala Hindgut.</title>
        <authorList>
            <person name="Boath J.M."/>
            <person name="Dakhal S."/>
            <person name="Van T.T.H."/>
            <person name="Moore R.J."/>
            <person name="Dekiwadia C."/>
            <person name="Macreadie I.G."/>
        </authorList>
    </citation>
    <scope>NUCLEOTIDE SEQUENCE [LARGE SCALE GENOMIC DNA]</scope>
    <source>
        <strain evidence="8 9">ZA</strain>
    </source>
</reference>
<dbReference type="PANTHER" id="PTHR45138:SF16">
    <property type="entry name" value="DIGUANYLATE CYCLASE DGCQ-RELATED"/>
    <property type="match status" value="1"/>
</dbReference>
<evidence type="ECO:0000256" key="4">
    <source>
        <dbReference type="ARBA" id="ARBA00023134"/>
    </source>
</evidence>
<feature type="transmembrane region" description="Helical" evidence="6">
    <location>
        <begin position="298"/>
        <end position="319"/>
    </location>
</feature>
<comment type="pathway">
    <text evidence="2">Purine metabolism; 3',5'-cyclic di-GMP biosynthesis.</text>
</comment>
<feature type="transmembrane region" description="Helical" evidence="6">
    <location>
        <begin position="331"/>
        <end position="351"/>
    </location>
</feature>
<dbReference type="InterPro" id="IPR000160">
    <property type="entry name" value="GGDEF_dom"/>
</dbReference>
<sequence length="539" mass="60728">MALANRFHLPLEKTLRVIHLCFIFVFLLTTFLFWQQGKLFNQGYRTSQLSHLESVVARLESRAKYTMDSLRYLQRIFIDAMDDPLFPGSVRAFSEIIDQQGSAPLWGSELPLPLKAGFSPNIASPAKYELHALRKIQDFFPLAGDAKNLPADIYYISRQGKYIASLSPEINSLLVRSYHPRSKEGIFILASPLLNPQRQPFWTRQNIARAQHTLINSAVPIDFHGEWIGLLGIAITGENITTLLNDSLSGQTQSAYQLFDGRLHPLTAAAGELNHVKLTAAQLALISKKLAASAQGTLRFWHVYVTFGMIPGTQSVLISTQTLRQGLHEDFGHFSALLVMMWVIFVLLLWASHRMICRLVRNMGTLQREMHWHAYHDPLTSARNRRGFFEKTAQLSPRYKDYTLIQIDLDRFKKVNDSFGHQAGDSVLVHATQYIQQAIRSKDVLGRLGGEEFCVYLPDTHLEAGIAVAVRIKKQLEFSPLALSNGSVLTITASLGVAAHSEHPHYSLEQIQSLADERLYRAKLRGRNQVCADGEETQA</sequence>
<proteinExistence type="predicted"/>
<comment type="cofactor">
    <cofactor evidence="1">
        <name>Mg(2+)</name>
        <dbReference type="ChEBI" id="CHEBI:18420"/>
    </cofactor>
</comment>
<keyword evidence="4" id="KW-0342">GTP-binding</keyword>
<evidence type="ECO:0000256" key="5">
    <source>
        <dbReference type="ARBA" id="ARBA00034247"/>
    </source>
</evidence>